<keyword evidence="1" id="KW-0479">Metal-binding</keyword>
<name>A0ABN2R7G1_9MICO</name>
<dbReference type="SUPFAM" id="SSF53800">
    <property type="entry name" value="Chelatase"/>
    <property type="match status" value="1"/>
</dbReference>
<evidence type="ECO:0000313" key="4">
    <source>
        <dbReference type="EMBL" id="GAA1964847.1"/>
    </source>
</evidence>
<dbReference type="Pfam" id="PF01903">
    <property type="entry name" value="CbiX"/>
    <property type="match status" value="2"/>
</dbReference>
<keyword evidence="2" id="KW-0456">Lyase</keyword>
<dbReference type="InterPro" id="IPR002762">
    <property type="entry name" value="CbiX-like"/>
</dbReference>
<comment type="caution">
    <text evidence="4">The sequence shown here is derived from an EMBL/GenBank/DDBJ whole genome shotgun (WGS) entry which is preliminary data.</text>
</comment>
<dbReference type="EMBL" id="BAAAPU010000001">
    <property type="protein sequence ID" value="GAA1964847.1"/>
    <property type="molecule type" value="Genomic_DNA"/>
</dbReference>
<dbReference type="Proteomes" id="UP001500013">
    <property type="component" value="Unassembled WGS sequence"/>
</dbReference>
<evidence type="ECO:0000313" key="5">
    <source>
        <dbReference type="Proteomes" id="UP001500013"/>
    </source>
</evidence>
<dbReference type="RefSeq" id="WP_344057289.1">
    <property type="nucleotide sequence ID" value="NZ_BAAAPU010000001.1"/>
</dbReference>
<feature type="region of interest" description="Disordered" evidence="3">
    <location>
        <begin position="1"/>
        <end position="22"/>
    </location>
</feature>
<dbReference type="PANTHER" id="PTHR33542">
    <property type="entry name" value="SIROHYDROCHLORIN FERROCHELATASE, CHLOROPLASTIC"/>
    <property type="match status" value="1"/>
</dbReference>
<dbReference type="CDD" id="cd03416">
    <property type="entry name" value="CbiX_SirB_N"/>
    <property type="match status" value="1"/>
</dbReference>
<protein>
    <submittedName>
        <fullName evidence="4">Sirohydrochlorin chelatase</fullName>
    </submittedName>
</protein>
<dbReference type="PANTHER" id="PTHR33542:SF5">
    <property type="entry name" value="FERROCHELATASE CHE1"/>
    <property type="match status" value="1"/>
</dbReference>
<evidence type="ECO:0000256" key="2">
    <source>
        <dbReference type="ARBA" id="ARBA00023239"/>
    </source>
</evidence>
<keyword evidence="5" id="KW-1185">Reference proteome</keyword>
<evidence type="ECO:0000256" key="3">
    <source>
        <dbReference type="SAM" id="MobiDB-lite"/>
    </source>
</evidence>
<evidence type="ECO:0000256" key="1">
    <source>
        <dbReference type="ARBA" id="ARBA00022723"/>
    </source>
</evidence>
<dbReference type="Gene3D" id="3.40.50.1400">
    <property type="match status" value="2"/>
</dbReference>
<accession>A0ABN2R7G1</accession>
<gene>
    <name evidence="4" type="ORF">GCM10009817_00760</name>
</gene>
<organism evidence="4 5">
    <name type="scientific">Terrabacter lapilli</name>
    <dbReference type="NCBI Taxonomy" id="436231"/>
    <lineage>
        <taxon>Bacteria</taxon>
        <taxon>Bacillati</taxon>
        <taxon>Actinomycetota</taxon>
        <taxon>Actinomycetes</taxon>
        <taxon>Micrococcales</taxon>
        <taxon>Intrasporangiaceae</taxon>
        <taxon>Terrabacter</taxon>
    </lineage>
</organism>
<dbReference type="InterPro" id="IPR050963">
    <property type="entry name" value="Sirohydro_Cobaltochel/CbiX"/>
</dbReference>
<reference evidence="4 5" key="1">
    <citation type="journal article" date="2019" name="Int. J. Syst. Evol. Microbiol.">
        <title>The Global Catalogue of Microorganisms (GCM) 10K type strain sequencing project: providing services to taxonomists for standard genome sequencing and annotation.</title>
        <authorList>
            <consortium name="The Broad Institute Genomics Platform"/>
            <consortium name="The Broad Institute Genome Sequencing Center for Infectious Disease"/>
            <person name="Wu L."/>
            <person name="Ma J."/>
        </authorList>
    </citation>
    <scope>NUCLEOTIDE SEQUENCE [LARGE SCALE GENOMIC DNA]</scope>
    <source>
        <strain evidence="4 5">JCM 15628</strain>
    </source>
</reference>
<sequence length="230" mass="23166">MSSPSPVLVATAHGTSSPAGRSAVGGLVAAVAARRPDLTVRASFVDVQPPEPAAVLASLSGPAPARLVPLLLSAGYHVFVDLTRAAEAVPGTTVAPALGPDDRLAELLRRRLVAAGLRGDDVVVLAAAGSSQPSAVEDCRAVAAALSRALGRPVTAGFLSASEPKLADAVAAQKVSGQRVVVATYLLAPGFFADLAARSGADVVTPPLLVPGEPPPDELVDIVVERYLTP</sequence>
<proteinExistence type="predicted"/>